<evidence type="ECO:0000313" key="7">
    <source>
        <dbReference type="EMBL" id="KAJ1097904.1"/>
    </source>
</evidence>
<dbReference type="AlphaFoldDB" id="A0AAV7M467"/>
<protein>
    <recommendedName>
        <fullName evidence="6">Kinesin motor domain-containing protein</fullName>
    </recommendedName>
</protein>
<comment type="caution">
    <text evidence="3">Lacks conserved residue(s) required for the propagation of feature annotation.</text>
</comment>
<dbReference type="InterPro" id="IPR027417">
    <property type="entry name" value="P-loop_NTPase"/>
</dbReference>
<dbReference type="InterPro" id="IPR039873">
    <property type="entry name" value="CCDC78"/>
</dbReference>
<evidence type="ECO:0000259" key="6">
    <source>
        <dbReference type="PROSITE" id="PS50067"/>
    </source>
</evidence>
<evidence type="ECO:0000256" key="4">
    <source>
        <dbReference type="SAM" id="Coils"/>
    </source>
</evidence>
<dbReference type="Gene3D" id="3.40.850.10">
    <property type="entry name" value="Kinesin motor domain"/>
    <property type="match status" value="1"/>
</dbReference>
<name>A0AAV7M467_PLEWA</name>
<evidence type="ECO:0000256" key="3">
    <source>
        <dbReference type="PROSITE-ProRule" id="PRU00283"/>
    </source>
</evidence>
<dbReference type="Proteomes" id="UP001066276">
    <property type="component" value="Chromosome 10"/>
</dbReference>
<feature type="coiled-coil region" evidence="4">
    <location>
        <begin position="398"/>
        <end position="432"/>
    </location>
</feature>
<accession>A0AAV7M467</accession>
<organism evidence="7 8">
    <name type="scientific">Pleurodeles waltl</name>
    <name type="common">Iberian ribbed newt</name>
    <dbReference type="NCBI Taxonomy" id="8319"/>
    <lineage>
        <taxon>Eukaryota</taxon>
        <taxon>Metazoa</taxon>
        <taxon>Chordata</taxon>
        <taxon>Craniata</taxon>
        <taxon>Vertebrata</taxon>
        <taxon>Euteleostomi</taxon>
        <taxon>Amphibia</taxon>
        <taxon>Batrachia</taxon>
        <taxon>Caudata</taxon>
        <taxon>Salamandroidea</taxon>
        <taxon>Salamandridae</taxon>
        <taxon>Pleurodelinae</taxon>
        <taxon>Pleurodeles</taxon>
    </lineage>
</organism>
<comment type="similarity">
    <text evidence="3">Belongs to the TRAFAC class myosin-kinesin ATPase superfamily. Kinesin family.</text>
</comment>
<dbReference type="Pfam" id="PF14739">
    <property type="entry name" value="DUF4472"/>
    <property type="match status" value="1"/>
</dbReference>
<dbReference type="InterPro" id="IPR029329">
    <property type="entry name" value="DUF4472"/>
</dbReference>
<dbReference type="EMBL" id="JANPWB010000014">
    <property type="protein sequence ID" value="KAJ1097904.1"/>
    <property type="molecule type" value="Genomic_DNA"/>
</dbReference>
<dbReference type="GO" id="GO:0007018">
    <property type="term" value="P:microtubule-based movement"/>
    <property type="evidence" value="ECO:0007669"/>
    <property type="project" value="InterPro"/>
</dbReference>
<proteinExistence type="inferred from homology"/>
<feature type="domain" description="Kinesin motor" evidence="6">
    <location>
        <begin position="19"/>
        <end position="358"/>
    </location>
</feature>
<keyword evidence="8" id="KW-1185">Reference proteome</keyword>
<dbReference type="InterPro" id="IPR001752">
    <property type="entry name" value="Kinesin_motor_dom"/>
</dbReference>
<feature type="region of interest" description="Disordered" evidence="5">
    <location>
        <begin position="946"/>
        <end position="965"/>
    </location>
</feature>
<dbReference type="Pfam" id="PF00225">
    <property type="entry name" value="Kinesin"/>
    <property type="match status" value="1"/>
</dbReference>
<dbReference type="PRINTS" id="PR00380">
    <property type="entry name" value="KINESINHEAVY"/>
</dbReference>
<dbReference type="InterPro" id="IPR036961">
    <property type="entry name" value="Kinesin_motor_dom_sf"/>
</dbReference>
<feature type="compositionally biased region" description="Polar residues" evidence="5">
    <location>
        <begin position="852"/>
        <end position="865"/>
    </location>
</feature>
<gene>
    <name evidence="7" type="ORF">NDU88_003020</name>
</gene>
<evidence type="ECO:0000256" key="1">
    <source>
        <dbReference type="ARBA" id="ARBA00022741"/>
    </source>
</evidence>
<keyword evidence="2" id="KW-0067">ATP-binding</keyword>
<evidence type="ECO:0000313" key="8">
    <source>
        <dbReference type="Proteomes" id="UP001066276"/>
    </source>
</evidence>
<evidence type="ECO:0000256" key="5">
    <source>
        <dbReference type="SAM" id="MobiDB-lite"/>
    </source>
</evidence>
<sequence length="965" mass="108808">MFRLKGGSGANTIVIAGMNVDIVGRVWPSLQGEKEPSLHYSGSRRTISTAPGGEGLSFSFQELFDGQASILSIFSRTLQPLLSAFVEGLNVALMTLGESDPRKTQLLTGDKSSSSVGLVLLALEHLFRDLLTSERLTSVLAESSSLELQSSVVSWTLSMSMYEIYNEVLKDLLQVPGSATASVELTYSAEDGPHVGGLSQVIVSSAAEAMVLFRKGWSRRTGMTDHAPTACHSSTVTDFQLKVHLQNNPHPSHSWLKVVELPGIENLTEDTVWLRYRERPMLNKSLLAFYRVVNELAGSPYSDRVISYSDSTLTQLLEDVLGGNCKTRVICCLPPDPDPRRLAAILKTCTALAQVKNFPVLNDYYVKCLLTQCRARILALQQRPPYERMDTRGDGDGLSALKEQVGRLTNENVQLQDRNERLYVKLGELQEKMGQLAGSKTDLSSKLIFSEEEKLKISRDLIELQIETNKMREQYEAETFELKNTILSLENHVMELELHKEKLSGEHEAALERLRAVETNRKELADEYIVLKSNYMALSKEHEREVAKNDELSMELLNLASARDNPPLPPQDTYLQSRALVNEATAELERVRAMVNRLSARKIKPEEVVASEHERRKLEKNLLGNQSEIMEEIERMKKTHEAQQQKVEERVVAMGKELQEAKKAIRNTQHKIAEQSATLLTSQSQLKELESENSRLQLQLKELNEEYRSRLTRYIRDLAEYVDGSSSAAHAAGKGPPDQAHMKQFVNSMLKDIRASHKSREEQLAVAARGYKKRAQNVLKRHESLLIAYRMQREQIIAQGTNDIDPGPPEHHFSVSDAELLSSTTLELNHLREDKARLETQIQELKEKVRLSDQSGRGHNAQQLGVSGKPGEEGWAEIRKQLREFTHNTQEDLEKERGQLLTRAIVAEEQLAELQEYVDKHLARYKQEILRLRKLLGNEAPRAFSADASQAHLPHAAKRTTSYEL</sequence>
<keyword evidence="4" id="KW-0175">Coiled coil</keyword>
<reference evidence="7" key="1">
    <citation type="journal article" date="2022" name="bioRxiv">
        <title>Sequencing and chromosome-scale assembly of the giantPleurodeles waltlgenome.</title>
        <authorList>
            <person name="Brown T."/>
            <person name="Elewa A."/>
            <person name="Iarovenko S."/>
            <person name="Subramanian E."/>
            <person name="Araus A.J."/>
            <person name="Petzold A."/>
            <person name="Susuki M."/>
            <person name="Suzuki K.-i.T."/>
            <person name="Hayashi T."/>
            <person name="Toyoda A."/>
            <person name="Oliveira C."/>
            <person name="Osipova E."/>
            <person name="Leigh N.D."/>
            <person name="Simon A."/>
            <person name="Yun M.H."/>
        </authorList>
    </citation>
    <scope>NUCLEOTIDE SEQUENCE</scope>
    <source>
        <strain evidence="7">20211129_DDA</strain>
        <tissue evidence="7">Liver</tissue>
    </source>
</reference>
<dbReference type="PANTHER" id="PTHR22106">
    <property type="entry name" value="COILED-COIL DOMAIN-CONTAINING PROTEIN 78"/>
    <property type="match status" value="1"/>
</dbReference>
<dbReference type="SMART" id="SM00129">
    <property type="entry name" value="KISc"/>
    <property type="match status" value="1"/>
</dbReference>
<dbReference type="GO" id="GO:0008017">
    <property type="term" value="F:microtubule binding"/>
    <property type="evidence" value="ECO:0007669"/>
    <property type="project" value="InterPro"/>
</dbReference>
<comment type="caution">
    <text evidence="7">The sequence shown here is derived from an EMBL/GenBank/DDBJ whole genome shotgun (WGS) entry which is preliminary data.</text>
</comment>
<dbReference type="PROSITE" id="PS50067">
    <property type="entry name" value="KINESIN_MOTOR_2"/>
    <property type="match status" value="1"/>
</dbReference>
<dbReference type="GO" id="GO:0005524">
    <property type="term" value="F:ATP binding"/>
    <property type="evidence" value="ECO:0007669"/>
    <property type="project" value="UniProtKB-KW"/>
</dbReference>
<feature type="coiled-coil region" evidence="4">
    <location>
        <begin position="486"/>
        <end position="534"/>
    </location>
</feature>
<dbReference type="GO" id="GO:0003777">
    <property type="term" value="F:microtubule motor activity"/>
    <property type="evidence" value="ECO:0007669"/>
    <property type="project" value="InterPro"/>
</dbReference>
<feature type="region of interest" description="Disordered" evidence="5">
    <location>
        <begin position="849"/>
        <end position="872"/>
    </location>
</feature>
<evidence type="ECO:0000256" key="2">
    <source>
        <dbReference type="ARBA" id="ARBA00022840"/>
    </source>
</evidence>
<dbReference type="PANTHER" id="PTHR22106:SF5">
    <property type="entry name" value="COILED-COIL DOMAIN-CONTAINING PROTEIN 78"/>
    <property type="match status" value="1"/>
</dbReference>
<feature type="coiled-coil region" evidence="4">
    <location>
        <begin position="626"/>
        <end position="713"/>
    </location>
</feature>
<keyword evidence="1" id="KW-0547">Nucleotide-binding</keyword>
<dbReference type="SUPFAM" id="SSF52540">
    <property type="entry name" value="P-loop containing nucleoside triphosphate hydrolases"/>
    <property type="match status" value="1"/>
</dbReference>
<dbReference type="GO" id="GO:0005737">
    <property type="term" value="C:cytoplasm"/>
    <property type="evidence" value="ECO:0007669"/>
    <property type="project" value="TreeGrafter"/>
</dbReference>